<dbReference type="Gene3D" id="3.40.50.1820">
    <property type="entry name" value="alpha/beta hydrolase"/>
    <property type="match status" value="1"/>
</dbReference>
<dbReference type="eggNOG" id="KOG2541">
    <property type="taxonomic scope" value="Eukaryota"/>
</dbReference>
<comment type="function">
    <text evidence="9">Catalyzes the cleavage of thioester bonds from S-palmitoyl-CoA or S-palmitoyl-N-acetylcysteamine (unbranched structures) but does not have activity against palmitoylcysteine or palmitoylated proteins, branched structures or bulky head groups. Conversely, hydrolyzes both long and short chain fatty acyl-CoA substrate.</text>
</comment>
<dbReference type="PhylomeDB" id="T1J4Z0"/>
<protein>
    <recommendedName>
        <fullName evidence="7">palmitoyl-CoA hydrolase</fullName>
        <ecNumber evidence="7">3.1.2.2</ecNumber>
    </recommendedName>
</protein>
<dbReference type="AlphaFoldDB" id="T1J4Z0"/>
<evidence type="ECO:0000256" key="6">
    <source>
        <dbReference type="ARBA" id="ARBA00023228"/>
    </source>
</evidence>
<comment type="catalytic activity">
    <reaction evidence="8">
        <text>S-hexadecanoyl-N-acetylcysteamine + H2O = N-acetylcysteamine + hexadecanoate + H(+)</text>
        <dbReference type="Rhea" id="RHEA:84099"/>
        <dbReference type="ChEBI" id="CHEBI:7896"/>
        <dbReference type="ChEBI" id="CHEBI:15377"/>
        <dbReference type="ChEBI" id="CHEBI:15378"/>
        <dbReference type="ChEBI" id="CHEBI:74410"/>
        <dbReference type="ChEBI" id="CHEBI:233601"/>
    </reaction>
</comment>
<dbReference type="GO" id="GO:0005764">
    <property type="term" value="C:lysosome"/>
    <property type="evidence" value="ECO:0007669"/>
    <property type="project" value="UniProtKB-SubCell"/>
</dbReference>
<keyword evidence="5" id="KW-0325">Glycoprotein</keyword>
<dbReference type="GO" id="GO:0016790">
    <property type="term" value="F:thiolester hydrolase activity"/>
    <property type="evidence" value="ECO:0007669"/>
    <property type="project" value="TreeGrafter"/>
</dbReference>
<dbReference type="EnsemblMetazoa" id="SMAR008687-RA">
    <property type="protein sequence ID" value="SMAR008687-PA"/>
    <property type="gene ID" value="SMAR008687"/>
</dbReference>
<dbReference type="Pfam" id="PF02089">
    <property type="entry name" value="Palm_thioest"/>
    <property type="match status" value="1"/>
</dbReference>
<organism evidence="10 11">
    <name type="scientific">Strigamia maritima</name>
    <name type="common">European centipede</name>
    <name type="synonym">Geophilus maritimus</name>
    <dbReference type="NCBI Taxonomy" id="126957"/>
    <lineage>
        <taxon>Eukaryota</taxon>
        <taxon>Metazoa</taxon>
        <taxon>Ecdysozoa</taxon>
        <taxon>Arthropoda</taxon>
        <taxon>Myriapoda</taxon>
        <taxon>Chilopoda</taxon>
        <taxon>Pleurostigmophora</taxon>
        <taxon>Geophilomorpha</taxon>
        <taxon>Linotaeniidae</taxon>
        <taxon>Strigamia</taxon>
    </lineage>
</organism>
<evidence type="ECO:0000256" key="1">
    <source>
        <dbReference type="ARBA" id="ARBA00004371"/>
    </source>
</evidence>
<proteinExistence type="inferred from homology"/>
<dbReference type="PANTHER" id="PTHR11247">
    <property type="entry name" value="PALMITOYL-PROTEIN THIOESTERASE/DOLICHYLDIPHOSPHATASE 1"/>
    <property type="match status" value="1"/>
</dbReference>
<keyword evidence="11" id="KW-1185">Reference proteome</keyword>
<keyword evidence="3" id="KW-0732">Signal</keyword>
<comment type="similarity">
    <text evidence="2">Belongs to the palmitoyl-protein thioesterase family.</text>
</comment>
<keyword evidence="6" id="KW-0458">Lysosome</keyword>
<name>T1J4Z0_STRMM</name>
<evidence type="ECO:0000256" key="2">
    <source>
        <dbReference type="ARBA" id="ARBA00010758"/>
    </source>
</evidence>
<keyword evidence="4" id="KW-0378">Hydrolase</keyword>
<dbReference type="SUPFAM" id="SSF53474">
    <property type="entry name" value="alpha/beta-Hydrolases"/>
    <property type="match status" value="1"/>
</dbReference>
<dbReference type="PANTHER" id="PTHR11247:SF27">
    <property type="entry name" value="LYSOSOMAL THIOESTERASE PPT2"/>
    <property type="match status" value="1"/>
</dbReference>
<dbReference type="EMBL" id="JH431850">
    <property type="status" value="NOT_ANNOTATED_CDS"/>
    <property type="molecule type" value="Genomic_DNA"/>
</dbReference>
<evidence type="ECO:0000313" key="10">
    <source>
        <dbReference type="EnsemblMetazoa" id="SMAR008687-PA"/>
    </source>
</evidence>
<comment type="subcellular location">
    <subcellularLocation>
        <location evidence="1">Lysosome</location>
    </subcellularLocation>
</comment>
<evidence type="ECO:0000256" key="7">
    <source>
        <dbReference type="ARBA" id="ARBA00038848"/>
    </source>
</evidence>
<dbReference type="Proteomes" id="UP000014500">
    <property type="component" value="Unassembled WGS sequence"/>
</dbReference>
<reference evidence="10" key="2">
    <citation type="submission" date="2015-02" db="UniProtKB">
        <authorList>
            <consortium name="EnsemblMetazoa"/>
        </authorList>
    </citation>
    <scope>IDENTIFICATION</scope>
</reference>
<accession>T1J4Z0</accession>
<sequence length="172" mass="19606">MDFSHTKTHPGTNVQIIKVLYRGRSLIPMWDQVETYAEVFRSFVNQNPEGITLIGYSQGGLIARAIVESTPNHTVHTLIIIASPQMGMYGIPDEVYESYSFMKRFVTSIELLGRFAYSTIGQLISIGGYWKDPNYLDDYKTKSKFLPVLNNEISHSKEKVSLSFCRENEDLI</sequence>
<evidence type="ECO:0000256" key="4">
    <source>
        <dbReference type="ARBA" id="ARBA00022801"/>
    </source>
</evidence>
<evidence type="ECO:0000256" key="9">
    <source>
        <dbReference type="ARBA" id="ARBA00093353"/>
    </source>
</evidence>
<evidence type="ECO:0000313" key="11">
    <source>
        <dbReference type="Proteomes" id="UP000014500"/>
    </source>
</evidence>
<dbReference type="InterPro" id="IPR029058">
    <property type="entry name" value="AB_hydrolase_fold"/>
</dbReference>
<dbReference type="STRING" id="126957.T1J4Z0"/>
<reference evidence="11" key="1">
    <citation type="submission" date="2011-05" db="EMBL/GenBank/DDBJ databases">
        <authorList>
            <person name="Richards S.R."/>
            <person name="Qu J."/>
            <person name="Jiang H."/>
            <person name="Jhangiani S.N."/>
            <person name="Agravi P."/>
            <person name="Goodspeed R."/>
            <person name="Gross S."/>
            <person name="Mandapat C."/>
            <person name="Jackson L."/>
            <person name="Mathew T."/>
            <person name="Pu L."/>
            <person name="Thornton R."/>
            <person name="Saada N."/>
            <person name="Wilczek-Boney K.B."/>
            <person name="Lee S."/>
            <person name="Kovar C."/>
            <person name="Wu Y."/>
            <person name="Scherer S.E."/>
            <person name="Worley K.C."/>
            <person name="Muzny D.M."/>
            <person name="Gibbs R."/>
        </authorList>
    </citation>
    <scope>NUCLEOTIDE SEQUENCE</scope>
    <source>
        <strain evidence="11">Brora</strain>
    </source>
</reference>
<evidence type="ECO:0000256" key="5">
    <source>
        <dbReference type="ARBA" id="ARBA00023180"/>
    </source>
</evidence>
<evidence type="ECO:0000256" key="3">
    <source>
        <dbReference type="ARBA" id="ARBA00022729"/>
    </source>
</evidence>
<evidence type="ECO:0000256" key="8">
    <source>
        <dbReference type="ARBA" id="ARBA00093223"/>
    </source>
</evidence>
<dbReference type="HOGENOM" id="CLU_1557235_0_0_1"/>
<dbReference type="EC" id="3.1.2.2" evidence="7"/>